<dbReference type="AlphaFoldDB" id="A0A0L7L281"/>
<dbReference type="EMBL" id="JTDY01003513">
    <property type="protein sequence ID" value="KOB69436.1"/>
    <property type="molecule type" value="Genomic_DNA"/>
</dbReference>
<reference evidence="1 2" key="1">
    <citation type="journal article" date="2015" name="Genome Biol. Evol.">
        <title>The genome of winter moth (Operophtera brumata) provides a genomic perspective on sexual dimorphism and phenology.</title>
        <authorList>
            <person name="Derks M.F."/>
            <person name="Smit S."/>
            <person name="Salis L."/>
            <person name="Schijlen E."/>
            <person name="Bossers A."/>
            <person name="Mateman C."/>
            <person name="Pijl A.S."/>
            <person name="de Ridder D."/>
            <person name="Groenen M.A."/>
            <person name="Visser M.E."/>
            <person name="Megens H.J."/>
        </authorList>
    </citation>
    <scope>NUCLEOTIDE SEQUENCE [LARGE SCALE GENOMIC DNA]</scope>
    <source>
        <strain evidence="1">WM2013NL</strain>
        <tissue evidence="1">Head and thorax</tissue>
    </source>
</reference>
<proteinExistence type="predicted"/>
<organism evidence="1 2">
    <name type="scientific">Operophtera brumata</name>
    <name type="common">Winter moth</name>
    <name type="synonym">Phalaena brumata</name>
    <dbReference type="NCBI Taxonomy" id="104452"/>
    <lineage>
        <taxon>Eukaryota</taxon>
        <taxon>Metazoa</taxon>
        <taxon>Ecdysozoa</taxon>
        <taxon>Arthropoda</taxon>
        <taxon>Hexapoda</taxon>
        <taxon>Insecta</taxon>
        <taxon>Pterygota</taxon>
        <taxon>Neoptera</taxon>
        <taxon>Endopterygota</taxon>
        <taxon>Lepidoptera</taxon>
        <taxon>Glossata</taxon>
        <taxon>Ditrysia</taxon>
        <taxon>Geometroidea</taxon>
        <taxon>Geometridae</taxon>
        <taxon>Larentiinae</taxon>
        <taxon>Operophtera</taxon>
    </lineage>
</organism>
<dbReference type="STRING" id="104452.A0A0L7L281"/>
<gene>
    <name evidence="1" type="ORF">OBRU01_14276</name>
</gene>
<accession>A0A0L7L281</accession>
<protein>
    <submittedName>
        <fullName evidence="1">Uncharacterized protein</fullName>
    </submittedName>
</protein>
<keyword evidence="2" id="KW-1185">Reference proteome</keyword>
<name>A0A0L7L281_OPEBR</name>
<dbReference type="Proteomes" id="UP000037510">
    <property type="component" value="Unassembled WGS sequence"/>
</dbReference>
<comment type="caution">
    <text evidence="1">The sequence shown here is derived from an EMBL/GenBank/DDBJ whole genome shotgun (WGS) entry which is preliminary data.</text>
</comment>
<evidence type="ECO:0000313" key="1">
    <source>
        <dbReference type="EMBL" id="KOB69436.1"/>
    </source>
</evidence>
<evidence type="ECO:0000313" key="2">
    <source>
        <dbReference type="Proteomes" id="UP000037510"/>
    </source>
</evidence>
<sequence>MDVIDDAIGKPQIKSHMVSGEVERLLREYRQNQELVRNIGAHYYQIIYPILIVTRWGNNFSI</sequence>